<dbReference type="AlphaFoldDB" id="A0A1N7JKV9"/>
<dbReference type="InterPro" id="IPR002477">
    <property type="entry name" value="Peptidoglycan-bd-like"/>
</dbReference>
<name>A0A1N7JKV9_9RHOB</name>
<dbReference type="STRING" id="407234.SAMN05421795_101103"/>
<dbReference type="RefSeq" id="WP_076362985.1">
    <property type="nucleotide sequence ID" value="NZ_FTOM01000001.1"/>
</dbReference>
<sequence>MTGLALASLALPVAAQGTRPVAPNAAIAPLTSLADVARPRAPAEGTPGCWAEDTLPAHIETVTEQVQITPETRDPKTGTITAPARWRTETHQRIVSERTRMWFEVPCAEDMTPETLTLLQRALAVRGLLAGAPTGTMDAATARAVRLYQRPRGLDSAVLSLRAARELGVLPWGPADSAD</sequence>
<feature type="domain" description="Peptidoglycan binding-like" evidence="1">
    <location>
        <begin position="116"/>
        <end position="154"/>
    </location>
</feature>
<proteinExistence type="predicted"/>
<organism evidence="2 3">
    <name type="scientific">Phaeovulum vinaykumarii</name>
    <dbReference type="NCBI Taxonomy" id="407234"/>
    <lineage>
        <taxon>Bacteria</taxon>
        <taxon>Pseudomonadati</taxon>
        <taxon>Pseudomonadota</taxon>
        <taxon>Alphaproteobacteria</taxon>
        <taxon>Rhodobacterales</taxon>
        <taxon>Paracoccaceae</taxon>
        <taxon>Phaeovulum</taxon>
    </lineage>
</organism>
<protein>
    <submittedName>
        <fullName evidence="2">Putative peptidoglycan binding domain-containing protein</fullName>
    </submittedName>
</protein>
<gene>
    <name evidence="2" type="ORF">SAMN05421795_101103</name>
</gene>
<dbReference type="EMBL" id="FTOM01000001">
    <property type="protein sequence ID" value="SIS49881.1"/>
    <property type="molecule type" value="Genomic_DNA"/>
</dbReference>
<dbReference type="Pfam" id="PF01471">
    <property type="entry name" value="PG_binding_1"/>
    <property type="match status" value="1"/>
</dbReference>
<dbReference type="InterPro" id="IPR036365">
    <property type="entry name" value="PGBD-like_sf"/>
</dbReference>
<dbReference type="Gene3D" id="1.10.101.10">
    <property type="entry name" value="PGBD-like superfamily/PGBD"/>
    <property type="match status" value="1"/>
</dbReference>
<reference evidence="3" key="1">
    <citation type="submission" date="2017-01" db="EMBL/GenBank/DDBJ databases">
        <authorList>
            <person name="Varghese N."/>
            <person name="Submissions S."/>
        </authorList>
    </citation>
    <scope>NUCLEOTIDE SEQUENCE [LARGE SCALE GENOMIC DNA]</scope>
    <source>
        <strain evidence="3">DSM 18714</strain>
    </source>
</reference>
<keyword evidence="3" id="KW-1185">Reference proteome</keyword>
<evidence type="ECO:0000313" key="2">
    <source>
        <dbReference type="EMBL" id="SIS49881.1"/>
    </source>
</evidence>
<evidence type="ECO:0000259" key="1">
    <source>
        <dbReference type="Pfam" id="PF01471"/>
    </source>
</evidence>
<accession>A0A1N7JKV9</accession>
<evidence type="ECO:0000313" key="3">
    <source>
        <dbReference type="Proteomes" id="UP000186098"/>
    </source>
</evidence>
<dbReference type="SUPFAM" id="SSF47090">
    <property type="entry name" value="PGBD-like"/>
    <property type="match status" value="1"/>
</dbReference>
<dbReference type="InterPro" id="IPR036366">
    <property type="entry name" value="PGBDSf"/>
</dbReference>
<dbReference type="Proteomes" id="UP000186098">
    <property type="component" value="Unassembled WGS sequence"/>
</dbReference>